<evidence type="ECO:0000259" key="6">
    <source>
        <dbReference type="PROSITE" id="PS50234"/>
    </source>
</evidence>
<dbReference type="PANTHER" id="PTHR10166:SF68">
    <property type="entry name" value="VWFA AND CACHE DOMAIN-CONTAINING PROTEIN 1"/>
    <property type="match status" value="1"/>
</dbReference>
<evidence type="ECO:0000256" key="4">
    <source>
        <dbReference type="SAM" id="Phobius"/>
    </source>
</evidence>
<dbReference type="FunFam" id="3.30.450.20:FF:000029">
    <property type="entry name" value="VWFA and cache domain-containing protein 1"/>
    <property type="match status" value="1"/>
</dbReference>
<feature type="domain" description="VWFA" evidence="6">
    <location>
        <begin position="275"/>
        <end position="474"/>
    </location>
</feature>
<reference evidence="7" key="1">
    <citation type="submission" date="2022-01" db="EMBL/GenBank/DDBJ databases">
        <authorList>
            <person name="Braso-Vives M."/>
        </authorList>
    </citation>
    <scope>NUCLEOTIDE SEQUENCE</scope>
</reference>
<feature type="compositionally biased region" description="Polar residues" evidence="3">
    <location>
        <begin position="1173"/>
        <end position="1185"/>
    </location>
</feature>
<evidence type="ECO:0000256" key="3">
    <source>
        <dbReference type="SAM" id="MobiDB-lite"/>
    </source>
</evidence>
<dbReference type="FunFam" id="3.40.50.410:FF:000165">
    <property type="entry name" value="Predicted protein"/>
    <property type="match status" value="1"/>
</dbReference>
<keyword evidence="4" id="KW-0472">Membrane</keyword>
<keyword evidence="8" id="KW-1185">Reference proteome</keyword>
<feature type="compositionally biased region" description="Basic and acidic residues" evidence="3">
    <location>
        <begin position="1197"/>
        <end position="1206"/>
    </location>
</feature>
<feature type="compositionally biased region" description="Basic and acidic residues" evidence="3">
    <location>
        <begin position="34"/>
        <end position="53"/>
    </location>
</feature>
<keyword evidence="4" id="KW-1133">Transmembrane helix</keyword>
<feature type="coiled-coil region" evidence="2">
    <location>
        <begin position="116"/>
        <end position="147"/>
    </location>
</feature>
<accession>A0A8J9YY73</accession>
<name>A0A8J9YY73_BRALA</name>
<proteinExistence type="inferred from homology"/>
<dbReference type="GO" id="GO:0005245">
    <property type="term" value="F:voltage-gated calcium channel activity"/>
    <property type="evidence" value="ECO:0007669"/>
    <property type="project" value="TreeGrafter"/>
</dbReference>
<organism evidence="7 8">
    <name type="scientific">Branchiostoma lanceolatum</name>
    <name type="common">Common lancelet</name>
    <name type="synonym">Amphioxus lanceolatum</name>
    <dbReference type="NCBI Taxonomy" id="7740"/>
    <lineage>
        <taxon>Eukaryota</taxon>
        <taxon>Metazoa</taxon>
        <taxon>Chordata</taxon>
        <taxon>Cephalochordata</taxon>
        <taxon>Leptocardii</taxon>
        <taxon>Amphioxiformes</taxon>
        <taxon>Branchiostomatidae</taxon>
        <taxon>Branchiostoma</taxon>
    </lineage>
</organism>
<dbReference type="EMBL" id="OV696698">
    <property type="protein sequence ID" value="CAH1244042.1"/>
    <property type="molecule type" value="Genomic_DNA"/>
</dbReference>
<dbReference type="OrthoDB" id="2150145at2759"/>
<sequence>MAAGTRLLLWHAALFMVLLWTTLGDSDLDSPITGDRERSLDKRDVSGDHRDSTGGDLPFDLESLFGRMNPVRDDMEVTVEVAARALAETLHKLGDEKVGVLPMQKIYDSLSYSVKSSNEQQTIQQLKRNLRDKLNNYVGALDKLRRSVRNLYRTHLRHILTQRDDCCYLDSTLLQFDSTFQTNISRSLSCDRIATGTPSRMFNPGRNLTRVFMENLEASPFLKWQYFSSEDGIFNVFPAHRFSARHRHRDYRCEEGFEHRNRPLYSATVRPSPKYVVILVDRGVALSEDKLRIAKQAAQMVISTLMEQDKVAVLSLSGRVKTSSEDECFRRLLAPASQQVNQKLNRFIDNIKLGKGVTDHALGFREAFSIISNTFQADKVGPNTEALILYMGSGNVSDQEQEVTNIMSTLGRENNKIDNRAIIMTYALVDDGKTSLSELGFLRDLANQDYQKYGVASKNPKPVKSGTMTVLNSLSNLGSTVGRFYTILSANVTSQTHFSLPYMDRMGEGLILSITQPVYYTKGESDHLLLGIVGIDLSMADLMEDMTYYEEGQSTYAFVIDKNGYTLMHPTLQRPSLVKEQPLHTDVSHFEQVPGFQTVQQGMLSGSAGSKSLTAVYNTSMVGRPGRTVDNGLHIINITYTWAPVEGTPFIIATAILEKDMERRQLMSTNSPAGHILLYHRLDLPLTGSTCMHLKQLATLETAALMLSPGSFQAPYEHLHQPETLRMVQHLTMYLTDNTGLLANPGVKATIKDDVAATSRISRHWTSQEDSSVEDYIVRRYTATPSGVYRMYPGAVMDKSFDATRTQWYTHALENPGRLTLSAPHLDAFGAGYVVPLSQGVWEGRLDGYHRSTDKVVAVIGADFTLRYFYKLLVDTLSLCKEDSIRCFIFDDKGYMVAHPGLIEPSRQGPIEQRHITHMEPLVANDILNHRGFVQKNMCNSYNDRTIQRLYQFNTSFQGVLTNLIHGEHCAKYRIMLIPGTNSFVGVVNQTCDVITAFCPCSMVDRLCLNCHRMEQTECECPCECPLQLQQCSGQLAKDEDRNPSCTTRHEPIILPHVDPEVTEGVPQCFNSDCSSRKTYSDCFGVLDCEWCMLGPDGESPLEKEYCASQRVCFGGVVGSKSPYFDEVAANQFPRRLHNAPVGPVAGGIMAVILVFALAIYFYRHHVHRLQRQQTLQNAETTMRMSQLDERDEEPDDPPRTTGMDRKVHIAIIVTNHTSFFLATIERRPSHHDRRNRYSRSTRGTDSDHGYSTMTPHEDSENPPAYLEPLVLEPLTADKNYSERMDPPPQTMLGNKLQAPVQVHMVDTC</sequence>
<evidence type="ECO:0000256" key="2">
    <source>
        <dbReference type="SAM" id="Coils"/>
    </source>
</evidence>
<dbReference type="PROSITE" id="PS50234">
    <property type="entry name" value="VWFA"/>
    <property type="match status" value="1"/>
</dbReference>
<dbReference type="InterPro" id="IPR002035">
    <property type="entry name" value="VWF_A"/>
</dbReference>
<dbReference type="GO" id="GO:0005891">
    <property type="term" value="C:voltage-gated calcium channel complex"/>
    <property type="evidence" value="ECO:0007669"/>
    <property type="project" value="TreeGrafter"/>
</dbReference>
<dbReference type="PANTHER" id="PTHR10166">
    <property type="entry name" value="VOLTAGE-DEPENDENT CALCIUM CHANNEL SUBUNIT ALPHA-2/DELTA-RELATED"/>
    <property type="match status" value="1"/>
</dbReference>
<protein>
    <submittedName>
        <fullName evidence="7">CACHD1 protein</fullName>
    </submittedName>
</protein>
<keyword evidence="4" id="KW-0812">Transmembrane</keyword>
<dbReference type="Proteomes" id="UP000838412">
    <property type="component" value="Chromosome 13"/>
</dbReference>
<feature type="region of interest" description="Disordered" evidence="3">
    <location>
        <begin position="1228"/>
        <end position="1265"/>
    </location>
</feature>
<feature type="region of interest" description="Disordered" evidence="3">
    <location>
        <begin position="1173"/>
        <end position="1206"/>
    </location>
</feature>
<dbReference type="Gene3D" id="3.30.450.20">
    <property type="entry name" value="PAS domain"/>
    <property type="match status" value="2"/>
</dbReference>
<feature type="region of interest" description="Disordered" evidence="3">
    <location>
        <begin position="31"/>
        <end position="55"/>
    </location>
</feature>
<dbReference type="SUPFAM" id="SSF53300">
    <property type="entry name" value="vWA-like"/>
    <property type="match status" value="1"/>
</dbReference>
<dbReference type="InterPro" id="IPR051173">
    <property type="entry name" value="Ca_channel_alpha-2/delta"/>
</dbReference>
<dbReference type="InterPro" id="IPR036465">
    <property type="entry name" value="vWFA_dom_sf"/>
</dbReference>
<feature type="signal peptide" evidence="5">
    <location>
        <begin position="1"/>
        <end position="24"/>
    </location>
</feature>
<keyword evidence="2" id="KW-0175">Coiled coil</keyword>
<evidence type="ECO:0000313" key="8">
    <source>
        <dbReference type="Proteomes" id="UP000838412"/>
    </source>
</evidence>
<dbReference type="Gene3D" id="3.40.50.410">
    <property type="entry name" value="von Willebrand factor, type A domain"/>
    <property type="match status" value="1"/>
</dbReference>
<feature type="chain" id="PRO_5035474978" evidence="5">
    <location>
        <begin position="25"/>
        <end position="1309"/>
    </location>
</feature>
<evidence type="ECO:0000313" key="7">
    <source>
        <dbReference type="EMBL" id="CAH1244042.1"/>
    </source>
</evidence>
<evidence type="ECO:0000256" key="5">
    <source>
        <dbReference type="SAM" id="SignalP"/>
    </source>
</evidence>
<keyword evidence="5" id="KW-0732">Signal</keyword>
<evidence type="ECO:0000256" key="1">
    <source>
        <dbReference type="ARBA" id="ARBA00007060"/>
    </source>
</evidence>
<dbReference type="FunFam" id="3.30.450.20:FF:000024">
    <property type="entry name" value="VWFA and cache domain-containing protein 1"/>
    <property type="match status" value="1"/>
</dbReference>
<comment type="similarity">
    <text evidence="1">Belongs to the calcium channel subunit alpha-2/delta family.</text>
</comment>
<gene>
    <name evidence="7" type="primary">CACHD1</name>
    <name evidence="7" type="ORF">BLAG_LOCUS6792</name>
</gene>
<feature type="compositionally biased region" description="Basic residues" evidence="3">
    <location>
        <begin position="1229"/>
        <end position="1240"/>
    </location>
</feature>
<feature type="transmembrane region" description="Helical" evidence="4">
    <location>
        <begin position="1142"/>
        <end position="1163"/>
    </location>
</feature>